<reference evidence="2 3" key="1">
    <citation type="submission" date="2017-09" db="EMBL/GenBank/DDBJ databases">
        <title>Bloom of a denitrifying methanotroph, Candidatus Methylomirabilis limnetica, in a deep stratified lake.</title>
        <authorList>
            <person name="Graf J.S."/>
            <person name="Marchant H.K."/>
            <person name="Tienken D."/>
            <person name="Hach P.F."/>
            <person name="Brand A."/>
            <person name="Schubert C.J."/>
            <person name="Kuypers M.M."/>
            <person name="Milucka J."/>
        </authorList>
    </citation>
    <scope>NUCLEOTIDE SEQUENCE [LARGE SCALE GENOMIC DNA]</scope>
    <source>
        <strain evidence="2 3">Zug</strain>
    </source>
</reference>
<dbReference type="Proteomes" id="UP000241436">
    <property type="component" value="Unassembled WGS sequence"/>
</dbReference>
<reference evidence="3" key="2">
    <citation type="journal article" date="2018" name="Environ. Microbiol.">
        <title>Bloom of a denitrifying methanotroph, 'Candidatus Methylomirabilis limnetica', in a deep stratified lake.</title>
        <authorList>
            <person name="Graf J.S."/>
            <person name="Mayr M.J."/>
            <person name="Marchant H.K."/>
            <person name="Tienken D."/>
            <person name="Hach P.F."/>
            <person name="Brand A."/>
            <person name="Schubert C.J."/>
            <person name="Kuypers M.M."/>
            <person name="Milucka J."/>
        </authorList>
    </citation>
    <scope>NUCLEOTIDE SEQUENCE [LARGE SCALE GENOMIC DNA]</scope>
    <source>
        <strain evidence="3">Zug</strain>
    </source>
</reference>
<dbReference type="RefSeq" id="WP_107563276.1">
    <property type="nucleotide sequence ID" value="NZ_NVQC01000026.1"/>
</dbReference>
<dbReference type="AlphaFoldDB" id="A0A2T4TVZ9"/>
<name>A0A2T4TVZ9_9BACT</name>
<evidence type="ECO:0000313" key="3">
    <source>
        <dbReference type="Proteomes" id="UP000241436"/>
    </source>
</evidence>
<gene>
    <name evidence="2" type="ORF">CLG94_10280</name>
</gene>
<dbReference type="EMBL" id="NVQC01000026">
    <property type="protein sequence ID" value="PTL35286.1"/>
    <property type="molecule type" value="Genomic_DNA"/>
</dbReference>
<keyword evidence="3" id="KW-1185">Reference proteome</keyword>
<evidence type="ECO:0000313" key="2">
    <source>
        <dbReference type="EMBL" id="PTL35286.1"/>
    </source>
</evidence>
<sequence length="366" mass="42128">MPLYEMTPDAFHPLSQSSFADLKVRERDDLQRLLRTQIDVLGDDLYVLSEEFGDWDDSRRRIDLLAIDPQANLVVIELKRTNDGGHMELQAIRYASMVSAMTFSRAEQIHGEFLTRIGVPAEEARTRMLTFLGWEEPDEEAFAPDVRIVLVSEDFGKELTTAVLWLRERDIDIRCVRLRPYQDGEKRLIDVQQIIPLPEANEYQVQHREKEQVGRKKRAERYDVRLKFWAGLIAIARSRKTRHANIKPGSHSWLGASSGIRGLGLNYAIVQEYGIAELYIDRGEATENKRIFDQLHAHKDEIEKAFGGPLSWERLDTKRACRIKHVIERGGYRSPESQWPEIQSEMVETMTKLEAALKPGLASLGF</sequence>
<dbReference type="GO" id="GO:0003676">
    <property type="term" value="F:nucleic acid binding"/>
    <property type="evidence" value="ECO:0007669"/>
    <property type="project" value="InterPro"/>
</dbReference>
<dbReference type="InterPro" id="IPR011856">
    <property type="entry name" value="tRNA_endonuc-like_dom_sf"/>
</dbReference>
<comment type="caution">
    <text evidence="2">The sequence shown here is derived from an EMBL/GenBank/DDBJ whole genome shotgun (WGS) entry which is preliminary data.</text>
</comment>
<proteinExistence type="predicted"/>
<dbReference type="InterPro" id="IPR025364">
    <property type="entry name" value="DUF4268"/>
</dbReference>
<dbReference type="Pfam" id="PF14088">
    <property type="entry name" value="DUF4268"/>
    <property type="match status" value="1"/>
</dbReference>
<dbReference type="OrthoDB" id="570199at2"/>
<protein>
    <recommendedName>
        <fullName evidence="1">DUF4268 domain-containing protein</fullName>
    </recommendedName>
</protein>
<dbReference type="Gene3D" id="3.40.1350.10">
    <property type="match status" value="1"/>
</dbReference>
<accession>A0A2T4TVZ9</accession>
<feature type="domain" description="DUF4268" evidence="1">
    <location>
        <begin position="224"/>
        <end position="359"/>
    </location>
</feature>
<organism evidence="2 3">
    <name type="scientific">Candidatus Methylomirabilis limnetica</name>
    <dbReference type="NCBI Taxonomy" id="2033718"/>
    <lineage>
        <taxon>Bacteria</taxon>
        <taxon>Candidatus Methylomirabilota</taxon>
        <taxon>Candidatus Methylomirabilia</taxon>
        <taxon>Candidatus Methylomirabilales</taxon>
        <taxon>Candidatus Methylomirabilaceae</taxon>
        <taxon>Candidatus Methylomirabilis</taxon>
    </lineage>
</organism>
<evidence type="ECO:0000259" key="1">
    <source>
        <dbReference type="Pfam" id="PF14088"/>
    </source>
</evidence>